<dbReference type="InterPro" id="IPR000362">
    <property type="entry name" value="Fumarate_lyase_fam"/>
</dbReference>
<dbReference type="InterPro" id="IPR008948">
    <property type="entry name" value="L-Aspartase-like"/>
</dbReference>
<dbReference type="GO" id="GO:0016829">
    <property type="term" value="F:lyase activity"/>
    <property type="evidence" value="ECO:0007669"/>
    <property type="project" value="UniProtKB-KW"/>
</dbReference>
<evidence type="ECO:0000256" key="2">
    <source>
        <dbReference type="ARBA" id="ARBA00034772"/>
    </source>
</evidence>
<evidence type="ECO:0000259" key="4">
    <source>
        <dbReference type="SMART" id="SM00998"/>
    </source>
</evidence>
<dbReference type="AlphaFoldDB" id="A0A4R7G2H8"/>
<accession>A0A4R7G2H8</accession>
<name>A0A4R7G2H8_9MICC</name>
<sequence length="489" mass="50753">MTGPYGILSPVWAGTPTARLMSEESILRAMLRVEAAWAQALADAGEAQAESAAAIAAISQDPERAGINVEDIASQSPGGGNPVIPMLGAVRGALAATGDSDAALHRGATSQDILDTALMLLCREAAAVLLTDARRAGAALSRLSQDHRGTLCVARSLTQHALPTSFGLRCAGWLDGLTHSIRRLELAAAALPLQWGGAVGTQAAQSDALGAQQTAALSTDLAARLGLCPMPRPWHTQRQVILDLGSALAGLLAALGKLAGDVLTLQRPEIAELREPAAPGRGGSSAMPQKQNPVLSTLIRSASLAGPAQLSTLYLAAAAAEDERPAGSWHAEWPSLIELTRLSGGAAARAAELFEGLVVRPDAMAANLRLSGDAVLSERVMARLGGSFPGGRPALQDLVRRSAVEAVPLRGLLQESLGTAITAAELDQLLDPHQYLGRAQEFIDAAVSDFHRHDGTQHDTTHPDTAHPDTTHPDTTRTAAPSEGPIDHA</sequence>
<dbReference type="PANTHER" id="PTHR43172:SF2">
    <property type="entry name" value="ADENYLOSUCCINATE LYASE C-TERMINAL DOMAIN-CONTAINING PROTEIN"/>
    <property type="match status" value="1"/>
</dbReference>
<dbReference type="PRINTS" id="PR00149">
    <property type="entry name" value="FUMRATELYASE"/>
</dbReference>
<dbReference type="InterPro" id="IPR020557">
    <property type="entry name" value="Fumarate_lyase_CS"/>
</dbReference>
<evidence type="ECO:0000256" key="3">
    <source>
        <dbReference type="SAM" id="MobiDB-lite"/>
    </source>
</evidence>
<dbReference type="Gene3D" id="1.10.40.30">
    <property type="entry name" value="Fumarase/aspartase (C-terminal domain)"/>
    <property type="match status" value="1"/>
</dbReference>
<evidence type="ECO:0000313" key="6">
    <source>
        <dbReference type="Proteomes" id="UP000294506"/>
    </source>
</evidence>
<comment type="similarity">
    <text evidence="2">Belongs to the class-II fumarase/aspartase family.</text>
</comment>
<protein>
    <submittedName>
        <fullName evidence="5">3-carboxy-cis,cis-muconate cycloisomerase</fullName>
    </submittedName>
</protein>
<keyword evidence="6" id="KW-1185">Reference proteome</keyword>
<dbReference type="Pfam" id="PF00206">
    <property type="entry name" value="Lyase_1"/>
    <property type="match status" value="1"/>
</dbReference>
<feature type="compositionally biased region" description="Basic and acidic residues" evidence="3">
    <location>
        <begin position="453"/>
        <end position="475"/>
    </location>
</feature>
<feature type="region of interest" description="Disordered" evidence="3">
    <location>
        <begin position="453"/>
        <end position="489"/>
    </location>
</feature>
<dbReference type="SMART" id="SM00998">
    <property type="entry name" value="ADSL_C"/>
    <property type="match status" value="1"/>
</dbReference>
<dbReference type="Proteomes" id="UP000294506">
    <property type="component" value="Unassembled WGS sequence"/>
</dbReference>
<gene>
    <name evidence="5" type="ORF">EV640_10633</name>
</gene>
<dbReference type="Pfam" id="PF10397">
    <property type="entry name" value="ADSL_C"/>
    <property type="match status" value="1"/>
</dbReference>
<reference evidence="5 6" key="1">
    <citation type="submission" date="2019-03" db="EMBL/GenBank/DDBJ databases">
        <title>Genomic Encyclopedia of Type Strains, Phase III (KMG-III): the genomes of soil and plant-associated and newly described type strains.</title>
        <authorList>
            <person name="Whitman W."/>
        </authorList>
    </citation>
    <scope>NUCLEOTIDE SEQUENCE [LARGE SCALE GENOMIC DNA]</scope>
    <source>
        <strain evidence="5 6">DSM 27373</strain>
    </source>
</reference>
<evidence type="ECO:0000313" key="5">
    <source>
        <dbReference type="EMBL" id="TDS85387.1"/>
    </source>
</evidence>
<dbReference type="PROSITE" id="PS00163">
    <property type="entry name" value="FUMARATE_LYASES"/>
    <property type="match status" value="1"/>
</dbReference>
<organism evidence="5 6">
    <name type="scientific">Nesterenkonia aurantiaca</name>
    <dbReference type="NCBI Taxonomy" id="1436010"/>
    <lineage>
        <taxon>Bacteria</taxon>
        <taxon>Bacillati</taxon>
        <taxon>Actinomycetota</taxon>
        <taxon>Actinomycetes</taxon>
        <taxon>Micrococcales</taxon>
        <taxon>Micrococcaceae</taxon>
        <taxon>Nesterenkonia</taxon>
    </lineage>
</organism>
<keyword evidence="5" id="KW-0413">Isomerase</keyword>
<dbReference type="GO" id="GO:0016853">
    <property type="term" value="F:isomerase activity"/>
    <property type="evidence" value="ECO:0007669"/>
    <property type="project" value="UniProtKB-KW"/>
</dbReference>
<dbReference type="EMBL" id="SOAN01000006">
    <property type="protein sequence ID" value="TDS85387.1"/>
    <property type="molecule type" value="Genomic_DNA"/>
</dbReference>
<evidence type="ECO:0000256" key="1">
    <source>
        <dbReference type="ARBA" id="ARBA00023239"/>
    </source>
</evidence>
<dbReference type="Gene3D" id="1.20.200.10">
    <property type="entry name" value="Fumarase/aspartase (Central domain)"/>
    <property type="match status" value="1"/>
</dbReference>
<comment type="caution">
    <text evidence="5">The sequence shown here is derived from an EMBL/GenBank/DDBJ whole genome shotgun (WGS) entry which is preliminary data.</text>
</comment>
<dbReference type="RefSeq" id="WP_084479271.1">
    <property type="nucleotide sequence ID" value="NZ_SOAN01000006.1"/>
</dbReference>
<keyword evidence="1" id="KW-0456">Lyase</keyword>
<dbReference type="SUPFAM" id="SSF48557">
    <property type="entry name" value="L-aspartase-like"/>
    <property type="match status" value="1"/>
</dbReference>
<feature type="domain" description="Adenylosuccinate lyase C-terminal" evidence="4">
    <location>
        <begin position="372"/>
        <end position="447"/>
    </location>
</feature>
<dbReference type="PANTHER" id="PTHR43172">
    <property type="entry name" value="ADENYLOSUCCINATE LYASE"/>
    <property type="match status" value="1"/>
</dbReference>
<dbReference type="InterPro" id="IPR019468">
    <property type="entry name" value="AdenyloSucc_lyase_C"/>
</dbReference>
<dbReference type="InterPro" id="IPR022761">
    <property type="entry name" value="Fumarate_lyase_N"/>
</dbReference>
<proteinExistence type="inferred from homology"/>
<dbReference type="PRINTS" id="PR00145">
    <property type="entry name" value="ARGSUCLYASE"/>
</dbReference>